<sequence length="112" mass="13149">MPGFPLEEILIYMMNYTSFRITISSLSCVVSIGKPLHFYTRFALSKFVFSWSFPGIMFHVMLYSSTRDRLEPHRFSEGVDNTQNLVCLTRRCACIIFGSIFWKTFHLVNKFK</sequence>
<dbReference type="AlphaFoldDB" id="A0A9J5X6G2"/>
<dbReference type="EMBL" id="JACXVP010000010">
    <property type="protein sequence ID" value="KAG5583466.1"/>
    <property type="molecule type" value="Genomic_DNA"/>
</dbReference>
<protein>
    <submittedName>
        <fullName evidence="1">Uncharacterized protein</fullName>
    </submittedName>
</protein>
<reference evidence="1 2" key="1">
    <citation type="submission" date="2020-09" db="EMBL/GenBank/DDBJ databases">
        <title>De no assembly of potato wild relative species, Solanum commersonii.</title>
        <authorList>
            <person name="Cho K."/>
        </authorList>
    </citation>
    <scope>NUCLEOTIDE SEQUENCE [LARGE SCALE GENOMIC DNA]</scope>
    <source>
        <strain evidence="1">LZ3.2</strain>
        <tissue evidence="1">Leaf</tissue>
    </source>
</reference>
<evidence type="ECO:0000313" key="2">
    <source>
        <dbReference type="Proteomes" id="UP000824120"/>
    </source>
</evidence>
<proteinExistence type="predicted"/>
<accession>A0A9J5X6G2</accession>
<evidence type="ECO:0000313" key="1">
    <source>
        <dbReference type="EMBL" id="KAG5583466.1"/>
    </source>
</evidence>
<keyword evidence="2" id="KW-1185">Reference proteome</keyword>
<dbReference type="Proteomes" id="UP000824120">
    <property type="component" value="Chromosome 10"/>
</dbReference>
<name>A0A9J5X6G2_SOLCO</name>
<gene>
    <name evidence="1" type="ORF">H5410_054093</name>
</gene>
<comment type="caution">
    <text evidence="1">The sequence shown here is derived from an EMBL/GenBank/DDBJ whole genome shotgun (WGS) entry which is preliminary data.</text>
</comment>
<organism evidence="1 2">
    <name type="scientific">Solanum commersonii</name>
    <name type="common">Commerson's wild potato</name>
    <name type="synonym">Commerson's nightshade</name>
    <dbReference type="NCBI Taxonomy" id="4109"/>
    <lineage>
        <taxon>Eukaryota</taxon>
        <taxon>Viridiplantae</taxon>
        <taxon>Streptophyta</taxon>
        <taxon>Embryophyta</taxon>
        <taxon>Tracheophyta</taxon>
        <taxon>Spermatophyta</taxon>
        <taxon>Magnoliopsida</taxon>
        <taxon>eudicotyledons</taxon>
        <taxon>Gunneridae</taxon>
        <taxon>Pentapetalae</taxon>
        <taxon>asterids</taxon>
        <taxon>lamiids</taxon>
        <taxon>Solanales</taxon>
        <taxon>Solanaceae</taxon>
        <taxon>Solanoideae</taxon>
        <taxon>Solaneae</taxon>
        <taxon>Solanum</taxon>
    </lineage>
</organism>